<comment type="caution">
    <text evidence="2">The sequence shown here is derived from an EMBL/GenBank/DDBJ whole genome shotgun (WGS) entry which is preliminary data.</text>
</comment>
<name>A0A542CTE2_AMYCI</name>
<dbReference type="OrthoDB" id="2562278at2"/>
<feature type="compositionally biased region" description="Acidic residues" evidence="1">
    <location>
        <begin position="367"/>
        <end position="377"/>
    </location>
</feature>
<protein>
    <submittedName>
        <fullName evidence="2">Protein involved in plasmid replication-relaxation</fullName>
    </submittedName>
</protein>
<gene>
    <name evidence="2" type="ORF">FB471_6242</name>
</gene>
<keyword evidence="3" id="KW-1185">Reference proteome</keyword>
<dbReference type="InterPro" id="IPR025855">
    <property type="entry name" value="Replic_Relax"/>
</dbReference>
<dbReference type="Pfam" id="PF13814">
    <property type="entry name" value="Replic_Relax"/>
    <property type="match status" value="1"/>
</dbReference>
<dbReference type="Proteomes" id="UP000320876">
    <property type="component" value="Unassembled WGS sequence"/>
</dbReference>
<evidence type="ECO:0000313" key="3">
    <source>
        <dbReference type="Proteomes" id="UP000320876"/>
    </source>
</evidence>
<accession>A0A542CTE2</accession>
<evidence type="ECO:0000313" key="2">
    <source>
        <dbReference type="EMBL" id="TQI94089.1"/>
    </source>
</evidence>
<dbReference type="AlphaFoldDB" id="A0A542CTE2"/>
<dbReference type="RefSeq" id="WP_142003363.1">
    <property type="nucleotide sequence ID" value="NZ_VFML01000002.1"/>
</dbReference>
<organism evidence="2 3">
    <name type="scientific">Amycolatopsis cihanbeyliensis</name>
    <dbReference type="NCBI Taxonomy" id="1128664"/>
    <lineage>
        <taxon>Bacteria</taxon>
        <taxon>Bacillati</taxon>
        <taxon>Actinomycetota</taxon>
        <taxon>Actinomycetes</taxon>
        <taxon>Pseudonocardiales</taxon>
        <taxon>Pseudonocardiaceae</taxon>
        <taxon>Amycolatopsis</taxon>
    </lineage>
</organism>
<feature type="region of interest" description="Disordered" evidence="1">
    <location>
        <begin position="367"/>
        <end position="409"/>
    </location>
</feature>
<reference evidence="2 3" key="1">
    <citation type="submission" date="2019-06" db="EMBL/GenBank/DDBJ databases">
        <title>Sequencing the genomes of 1000 actinobacteria strains.</title>
        <authorList>
            <person name="Klenk H.-P."/>
        </authorList>
    </citation>
    <scope>NUCLEOTIDE SEQUENCE [LARGE SCALE GENOMIC DNA]</scope>
    <source>
        <strain evidence="2 3">DSM 45679</strain>
    </source>
</reference>
<dbReference type="EMBL" id="VFML01000002">
    <property type="protein sequence ID" value="TQI94089.1"/>
    <property type="molecule type" value="Genomic_DNA"/>
</dbReference>
<sequence>MSSRRAGEPDAAVWSWLRDRDRRILALLEAHKVLTTAQIAALEFPTLDRAQRRLVALARRGLLWRWRPAVVGGGSAPHHYALGYLGAQLLAAQRVEDPPRPGAWQTRLTRLAESPQLRHLLGTNQFFCDLVQYACAHPEECVGPEKGFGGLTLWMSEITAREWFGEFEGAGWVRPDSYGCFEERGRMVRFFLEYDTGTESLQRLLEKVKRYEEMATDAFGIVLFWLHSARRERTVHRALAKAIGGERLRFVMATAARDHGDPDGPAGAVWAVVGKARLDVDAASAQWLVRLADLPQRGPREHWPPLLDKPFTMAMIEQPTFHQRRFGMTAEEMKARGLDPATGQRAIKRNPYTGQPIKDDEVDIELYDDTGDDEDPVTLDGVQRRMAAQPPVRGRTDEPWSLPRNRKRQ</sequence>
<proteinExistence type="predicted"/>
<evidence type="ECO:0000256" key="1">
    <source>
        <dbReference type="SAM" id="MobiDB-lite"/>
    </source>
</evidence>